<evidence type="ECO:0000313" key="1">
    <source>
        <dbReference type="EMBL" id="JAP40590.1"/>
    </source>
</evidence>
<dbReference type="AlphaFoldDB" id="A0A0X3NMX4"/>
<dbReference type="EMBL" id="GEEE01022635">
    <property type="protein sequence ID" value="JAP40590.1"/>
    <property type="molecule type" value="Transcribed_RNA"/>
</dbReference>
<accession>A0A0X3NMX4</accession>
<name>A0A0X3NMX4_SCHSO</name>
<gene>
    <name evidence="1" type="ORF">TR93659</name>
</gene>
<dbReference type="EMBL" id="GEEE01020738">
    <property type="protein sequence ID" value="JAP42487.1"/>
    <property type="molecule type" value="Transcribed_RNA"/>
</dbReference>
<proteinExistence type="predicted"/>
<sequence length="115" mass="13280">MEFFEREIKKEIPTSGGPNSKPIFQFLSIGCRQVTHLRMKYALKILHLNNLHRCCFSSFIHWAEAKKIFNILRSIKTASQSSTVYSHLSFAHTYFASVQISSLQTARIFSSFHLP</sequence>
<reference evidence="1" key="1">
    <citation type="submission" date="2016-01" db="EMBL/GenBank/DDBJ databases">
        <title>Reference transcriptome for the parasite Schistocephalus solidus: insights into the molecular evolution of parasitism.</title>
        <authorList>
            <person name="Hebert F.O."/>
            <person name="Grambauer S."/>
            <person name="Barber I."/>
            <person name="Landry C.R."/>
            <person name="Aubin-Horth N."/>
        </authorList>
    </citation>
    <scope>NUCLEOTIDE SEQUENCE</scope>
</reference>
<protein>
    <submittedName>
        <fullName evidence="1">Uncharacterized protein</fullName>
    </submittedName>
</protein>
<organism evidence="1">
    <name type="scientific">Schistocephalus solidus</name>
    <name type="common">Tapeworm</name>
    <dbReference type="NCBI Taxonomy" id="70667"/>
    <lineage>
        <taxon>Eukaryota</taxon>
        <taxon>Metazoa</taxon>
        <taxon>Spiralia</taxon>
        <taxon>Lophotrochozoa</taxon>
        <taxon>Platyhelminthes</taxon>
        <taxon>Cestoda</taxon>
        <taxon>Eucestoda</taxon>
        <taxon>Diphyllobothriidea</taxon>
        <taxon>Diphyllobothriidae</taxon>
        <taxon>Schistocephalus</taxon>
    </lineage>
</organism>